<organism evidence="2 3">
    <name type="scientific">Candidatus Woesebacteria bacterium GW2011_GWB1_38_8b</name>
    <dbReference type="NCBI Taxonomy" id="1618571"/>
    <lineage>
        <taxon>Bacteria</taxon>
        <taxon>Candidatus Woeseibacteriota</taxon>
    </lineage>
</organism>
<dbReference type="Proteomes" id="UP000033944">
    <property type="component" value="Unassembled WGS sequence"/>
</dbReference>
<feature type="transmembrane region" description="Helical" evidence="1">
    <location>
        <begin position="7"/>
        <end position="25"/>
    </location>
</feature>
<feature type="transmembrane region" description="Helical" evidence="1">
    <location>
        <begin position="45"/>
        <end position="66"/>
    </location>
</feature>
<evidence type="ECO:0000313" key="2">
    <source>
        <dbReference type="EMBL" id="KKQ86891.1"/>
    </source>
</evidence>
<evidence type="ECO:0000313" key="3">
    <source>
        <dbReference type="Proteomes" id="UP000033944"/>
    </source>
</evidence>
<feature type="transmembrane region" description="Helical" evidence="1">
    <location>
        <begin position="73"/>
        <end position="94"/>
    </location>
</feature>
<reference evidence="2 3" key="1">
    <citation type="journal article" date="2015" name="Nature">
        <title>rRNA introns, odd ribosomes, and small enigmatic genomes across a large radiation of phyla.</title>
        <authorList>
            <person name="Brown C.T."/>
            <person name="Hug L.A."/>
            <person name="Thomas B.C."/>
            <person name="Sharon I."/>
            <person name="Castelle C.J."/>
            <person name="Singh A."/>
            <person name="Wilkins M.J."/>
            <person name="Williams K.H."/>
            <person name="Banfield J.F."/>
        </authorList>
    </citation>
    <scope>NUCLEOTIDE SEQUENCE [LARGE SCALE GENOMIC DNA]</scope>
</reference>
<keyword evidence="1" id="KW-0812">Transmembrane</keyword>
<feature type="transmembrane region" description="Helical" evidence="1">
    <location>
        <begin position="128"/>
        <end position="149"/>
    </location>
</feature>
<protein>
    <submittedName>
        <fullName evidence="2">Uncharacterized protein</fullName>
    </submittedName>
</protein>
<proteinExistence type="predicted"/>
<keyword evidence="1" id="KW-1133">Transmembrane helix</keyword>
<accession>A0A0G0PC82</accession>
<comment type="caution">
    <text evidence="2">The sequence shown here is derived from an EMBL/GenBank/DDBJ whole genome shotgun (WGS) entry which is preliminary data.</text>
</comment>
<evidence type="ECO:0000256" key="1">
    <source>
        <dbReference type="SAM" id="Phobius"/>
    </source>
</evidence>
<gene>
    <name evidence="2" type="ORF">UT10_C0015G0032</name>
</gene>
<keyword evidence="1" id="KW-0472">Membrane</keyword>
<dbReference type="EMBL" id="LBVN01000015">
    <property type="protein sequence ID" value="KKQ86891.1"/>
    <property type="molecule type" value="Genomic_DNA"/>
</dbReference>
<sequence length="153" mass="18192">MESWQKVLILLYGLINLIVFIKGFFMCRDKKAAYTLTPKLTLLGIFAWGDAVVFGLFWFFVSLASLILNDSLLFLFIISVFWVVRSFGETIYWFNQQFAQKVYSWNEPQNLKFHWLFHNDSIWYGFQIFWQCISVISIIASVYLGNLWLRRIS</sequence>
<name>A0A0G0PC82_9BACT</name>
<dbReference type="AlphaFoldDB" id="A0A0G0PC82"/>